<accession>A0A2N9FI96</accession>
<protein>
    <recommendedName>
        <fullName evidence="1">Reverse transcriptase zinc-binding domain-containing protein</fullName>
    </recommendedName>
</protein>
<name>A0A2N9FI96_FAGSY</name>
<feature type="domain" description="Reverse transcriptase zinc-binding" evidence="1">
    <location>
        <begin position="6"/>
        <end position="89"/>
    </location>
</feature>
<dbReference type="InterPro" id="IPR026960">
    <property type="entry name" value="RVT-Znf"/>
</dbReference>
<evidence type="ECO:0000313" key="2">
    <source>
        <dbReference type="EMBL" id="SPC86903.1"/>
    </source>
</evidence>
<evidence type="ECO:0000259" key="1">
    <source>
        <dbReference type="Pfam" id="PF13966"/>
    </source>
</evidence>
<dbReference type="Pfam" id="PF13966">
    <property type="entry name" value="zf-RVT"/>
    <property type="match status" value="1"/>
</dbReference>
<proteinExistence type="predicted"/>
<reference evidence="2" key="1">
    <citation type="submission" date="2018-02" db="EMBL/GenBank/DDBJ databases">
        <authorList>
            <person name="Cohen D.B."/>
            <person name="Kent A.D."/>
        </authorList>
    </citation>
    <scope>NUCLEOTIDE SEQUENCE</scope>
</reference>
<organism evidence="2">
    <name type="scientific">Fagus sylvatica</name>
    <name type="common">Beechnut</name>
    <dbReference type="NCBI Taxonomy" id="28930"/>
    <lineage>
        <taxon>Eukaryota</taxon>
        <taxon>Viridiplantae</taxon>
        <taxon>Streptophyta</taxon>
        <taxon>Embryophyta</taxon>
        <taxon>Tracheophyta</taxon>
        <taxon>Spermatophyta</taxon>
        <taxon>Magnoliopsida</taxon>
        <taxon>eudicotyledons</taxon>
        <taxon>Gunneridae</taxon>
        <taxon>Pentapetalae</taxon>
        <taxon>rosids</taxon>
        <taxon>fabids</taxon>
        <taxon>Fagales</taxon>
        <taxon>Fagaceae</taxon>
        <taxon>Fagus</taxon>
    </lineage>
</organism>
<sequence>MEKKGFSVQSYYHCLSPPPMKFPWRGIWKPRVHPRVAFFTWTAVLGKLPTADNLRKRGMVMVNRCCLCKTAAESVDHLLIHCPLAREMWTLSFLFLEYLA</sequence>
<dbReference type="EMBL" id="OIVN01000885">
    <property type="protein sequence ID" value="SPC86903.1"/>
    <property type="molecule type" value="Genomic_DNA"/>
</dbReference>
<dbReference type="AlphaFoldDB" id="A0A2N9FI96"/>
<gene>
    <name evidence="2" type="ORF">FSB_LOCUS14785</name>
</gene>